<organism evidence="3 4">
    <name type="scientific">Halorubrum pallidum</name>
    <dbReference type="NCBI Taxonomy" id="1526114"/>
    <lineage>
        <taxon>Archaea</taxon>
        <taxon>Methanobacteriati</taxon>
        <taxon>Methanobacteriota</taxon>
        <taxon>Stenosarchaea group</taxon>
        <taxon>Halobacteria</taxon>
        <taxon>Halobacteriales</taxon>
        <taxon>Haloferacaceae</taxon>
        <taxon>Halorubrum</taxon>
    </lineage>
</organism>
<dbReference type="GO" id="GO:0005886">
    <property type="term" value="C:plasma membrane"/>
    <property type="evidence" value="ECO:0007669"/>
    <property type="project" value="UniProtKB-SubCell"/>
</dbReference>
<gene>
    <name evidence="3" type="ORF">ACFQDD_06420</name>
</gene>
<protein>
    <submittedName>
        <fullName evidence="3">PGF-CTERM sorting domain-containing protein</fullName>
    </submittedName>
</protein>
<evidence type="ECO:0000313" key="4">
    <source>
        <dbReference type="Proteomes" id="UP001596274"/>
    </source>
</evidence>
<dbReference type="NCBIfam" id="TIGR04126">
    <property type="entry name" value="PGF_CTERM"/>
    <property type="match status" value="1"/>
</dbReference>
<dbReference type="Pfam" id="PF18204">
    <property type="entry name" value="PGF-CTERM"/>
    <property type="match status" value="1"/>
</dbReference>
<dbReference type="InterPro" id="IPR026371">
    <property type="entry name" value="PGF_CTERM"/>
</dbReference>
<name>A0ABD5T6G3_9EURY</name>
<reference evidence="3 4" key="1">
    <citation type="journal article" date="2019" name="Int. J. Syst. Evol. Microbiol.">
        <title>The Global Catalogue of Microorganisms (GCM) 10K type strain sequencing project: providing services to taxonomists for standard genome sequencing and annotation.</title>
        <authorList>
            <consortium name="The Broad Institute Genomics Platform"/>
            <consortium name="The Broad Institute Genome Sequencing Center for Infectious Disease"/>
            <person name="Wu L."/>
            <person name="Ma J."/>
        </authorList>
    </citation>
    <scope>NUCLEOTIDE SEQUENCE [LARGE SCALE GENOMIC DNA]</scope>
    <source>
        <strain evidence="3 4">PJ61</strain>
    </source>
</reference>
<dbReference type="AlphaFoldDB" id="A0ABD5T6G3"/>
<keyword evidence="4" id="KW-1185">Reference proteome</keyword>
<dbReference type="Proteomes" id="UP001596274">
    <property type="component" value="Unassembled WGS sequence"/>
</dbReference>
<comment type="caution">
    <text evidence="3">The sequence shown here is derived from an EMBL/GenBank/DDBJ whole genome shotgun (WGS) entry which is preliminary data.</text>
</comment>
<evidence type="ECO:0000256" key="1">
    <source>
        <dbReference type="ARBA" id="ARBA00022729"/>
    </source>
</evidence>
<evidence type="ECO:0000313" key="3">
    <source>
        <dbReference type="EMBL" id="MFC6771153.1"/>
    </source>
</evidence>
<sequence length="24" mass="2394">PGFGALVALVALIAAALLATRRDN</sequence>
<dbReference type="EMBL" id="JBHSWT010000284">
    <property type="protein sequence ID" value="MFC6771153.1"/>
    <property type="molecule type" value="Genomic_DNA"/>
</dbReference>
<evidence type="ECO:0000259" key="2">
    <source>
        <dbReference type="Pfam" id="PF18204"/>
    </source>
</evidence>
<feature type="domain" description="PGF-CTERM archaeal protein-sorting signal" evidence="2">
    <location>
        <begin position="1"/>
        <end position="22"/>
    </location>
</feature>
<accession>A0ABD5T6G3</accession>
<proteinExistence type="predicted"/>
<keyword evidence="1" id="KW-0732">Signal</keyword>
<feature type="non-terminal residue" evidence="3">
    <location>
        <position position="1"/>
    </location>
</feature>
<dbReference type="GO" id="GO:0030115">
    <property type="term" value="C:S-layer"/>
    <property type="evidence" value="ECO:0007669"/>
    <property type="project" value="UniProtKB-SubCell"/>
</dbReference>